<dbReference type="GO" id="GO:0015677">
    <property type="term" value="P:copper ion import"/>
    <property type="evidence" value="ECO:0007669"/>
    <property type="project" value="TreeGrafter"/>
</dbReference>
<dbReference type="Pfam" id="PF01794">
    <property type="entry name" value="Ferric_reduct"/>
    <property type="match status" value="1"/>
</dbReference>
<evidence type="ECO:0000256" key="11">
    <source>
        <dbReference type="ARBA" id="ARBA00023136"/>
    </source>
</evidence>
<dbReference type="PANTHER" id="PTHR32361:SF9">
    <property type="entry name" value="FERRIC REDUCTASE TRANSMEMBRANE COMPONENT 3-RELATED"/>
    <property type="match status" value="1"/>
</dbReference>
<keyword evidence="7" id="KW-0249">Electron transport</keyword>
<keyword evidence="12" id="KW-0325">Glycoprotein</keyword>
<evidence type="ECO:0000256" key="1">
    <source>
        <dbReference type="ARBA" id="ARBA00004651"/>
    </source>
</evidence>
<dbReference type="EMBL" id="ML996091">
    <property type="protein sequence ID" value="KAF2149531.1"/>
    <property type="molecule type" value="Genomic_DNA"/>
</dbReference>
<dbReference type="SUPFAM" id="SSF63380">
    <property type="entry name" value="Riboflavin synthase domain-like"/>
    <property type="match status" value="1"/>
</dbReference>
<dbReference type="InterPro" id="IPR013112">
    <property type="entry name" value="FAD-bd_8"/>
</dbReference>
<evidence type="ECO:0000256" key="12">
    <source>
        <dbReference type="ARBA" id="ARBA00023180"/>
    </source>
</evidence>
<dbReference type="SFLD" id="SFLDS00052">
    <property type="entry name" value="Ferric_Reductase_Domain"/>
    <property type="match status" value="1"/>
</dbReference>
<dbReference type="EC" id="1.16.1.9" evidence="3"/>
<gene>
    <name evidence="16" type="ORF">K461DRAFT_47994</name>
</gene>
<comment type="subcellular location">
    <subcellularLocation>
        <location evidence="1">Cell membrane</location>
        <topology evidence="1">Multi-pass membrane protein</topology>
    </subcellularLocation>
</comment>
<evidence type="ECO:0000256" key="7">
    <source>
        <dbReference type="ARBA" id="ARBA00022982"/>
    </source>
</evidence>
<evidence type="ECO:0000313" key="16">
    <source>
        <dbReference type="EMBL" id="KAF2149531.1"/>
    </source>
</evidence>
<keyword evidence="4" id="KW-0813">Transport</keyword>
<dbReference type="OrthoDB" id="3944240at2759"/>
<dbReference type="Pfam" id="PF08022">
    <property type="entry name" value="FAD_binding_8"/>
    <property type="match status" value="1"/>
</dbReference>
<evidence type="ECO:0000256" key="2">
    <source>
        <dbReference type="ARBA" id="ARBA00006278"/>
    </source>
</evidence>
<dbReference type="Proteomes" id="UP000799439">
    <property type="component" value="Unassembled WGS sequence"/>
</dbReference>
<dbReference type="PROSITE" id="PS51384">
    <property type="entry name" value="FAD_FR"/>
    <property type="match status" value="1"/>
</dbReference>
<feature type="transmembrane region" description="Helical" evidence="14">
    <location>
        <begin position="99"/>
        <end position="117"/>
    </location>
</feature>
<feature type="transmembrane region" description="Helical" evidence="14">
    <location>
        <begin position="234"/>
        <end position="254"/>
    </location>
</feature>
<reference evidence="16" key="1">
    <citation type="journal article" date="2020" name="Stud. Mycol.">
        <title>101 Dothideomycetes genomes: a test case for predicting lifestyles and emergence of pathogens.</title>
        <authorList>
            <person name="Haridas S."/>
            <person name="Albert R."/>
            <person name="Binder M."/>
            <person name="Bloem J."/>
            <person name="Labutti K."/>
            <person name="Salamov A."/>
            <person name="Andreopoulos B."/>
            <person name="Baker S."/>
            <person name="Barry K."/>
            <person name="Bills G."/>
            <person name="Bluhm B."/>
            <person name="Cannon C."/>
            <person name="Castanera R."/>
            <person name="Culley D."/>
            <person name="Daum C."/>
            <person name="Ezra D."/>
            <person name="Gonzalez J."/>
            <person name="Henrissat B."/>
            <person name="Kuo A."/>
            <person name="Liang C."/>
            <person name="Lipzen A."/>
            <person name="Lutzoni F."/>
            <person name="Magnuson J."/>
            <person name="Mondo S."/>
            <person name="Nolan M."/>
            <person name="Ohm R."/>
            <person name="Pangilinan J."/>
            <person name="Park H.-J."/>
            <person name="Ramirez L."/>
            <person name="Alfaro M."/>
            <person name="Sun H."/>
            <person name="Tritt A."/>
            <person name="Yoshinaga Y."/>
            <person name="Zwiers L.-H."/>
            <person name="Turgeon B."/>
            <person name="Goodwin S."/>
            <person name="Spatafora J."/>
            <person name="Crous P."/>
            <person name="Grigoriev I."/>
        </authorList>
    </citation>
    <scope>NUCLEOTIDE SEQUENCE</scope>
    <source>
        <strain evidence="16">CBS 260.36</strain>
    </source>
</reference>
<evidence type="ECO:0000259" key="15">
    <source>
        <dbReference type="PROSITE" id="PS51384"/>
    </source>
</evidence>
<keyword evidence="8 14" id="KW-1133">Transmembrane helix</keyword>
<evidence type="ECO:0000256" key="6">
    <source>
        <dbReference type="ARBA" id="ARBA00022692"/>
    </source>
</evidence>
<accession>A0A9P4MJ82</accession>
<evidence type="ECO:0000256" key="10">
    <source>
        <dbReference type="ARBA" id="ARBA00023065"/>
    </source>
</evidence>
<protein>
    <recommendedName>
        <fullName evidence="3">ferric-chelate reductase (NADPH)</fullName>
        <ecNumber evidence="3">1.16.1.9</ecNumber>
    </recommendedName>
</protein>
<keyword evidence="10" id="KW-0406">Ion transport</keyword>
<comment type="catalytic activity">
    <reaction evidence="13">
        <text>2 a Fe(II)-siderophore + NADP(+) + H(+) = 2 a Fe(III)-siderophore + NADPH</text>
        <dbReference type="Rhea" id="RHEA:28795"/>
        <dbReference type="Rhea" id="RHEA-COMP:11342"/>
        <dbReference type="Rhea" id="RHEA-COMP:11344"/>
        <dbReference type="ChEBI" id="CHEBI:15378"/>
        <dbReference type="ChEBI" id="CHEBI:29033"/>
        <dbReference type="ChEBI" id="CHEBI:29034"/>
        <dbReference type="ChEBI" id="CHEBI:57783"/>
        <dbReference type="ChEBI" id="CHEBI:58349"/>
        <dbReference type="EC" id="1.16.1.9"/>
    </reaction>
</comment>
<evidence type="ECO:0000256" key="5">
    <source>
        <dbReference type="ARBA" id="ARBA00022475"/>
    </source>
</evidence>
<dbReference type="InterPro" id="IPR017927">
    <property type="entry name" value="FAD-bd_FR_type"/>
</dbReference>
<dbReference type="InterPro" id="IPR017938">
    <property type="entry name" value="Riboflavin_synthase-like_b-brl"/>
</dbReference>
<organism evidence="16 17">
    <name type="scientific">Myriangium duriaei CBS 260.36</name>
    <dbReference type="NCBI Taxonomy" id="1168546"/>
    <lineage>
        <taxon>Eukaryota</taxon>
        <taxon>Fungi</taxon>
        <taxon>Dikarya</taxon>
        <taxon>Ascomycota</taxon>
        <taxon>Pezizomycotina</taxon>
        <taxon>Dothideomycetes</taxon>
        <taxon>Dothideomycetidae</taxon>
        <taxon>Myriangiales</taxon>
        <taxon>Myriangiaceae</taxon>
        <taxon>Myriangium</taxon>
    </lineage>
</organism>
<comment type="similarity">
    <text evidence="2">Belongs to the ferric reductase (FRE) family.</text>
</comment>
<feature type="domain" description="FAD-binding FR-type" evidence="15">
    <location>
        <begin position="298"/>
        <end position="406"/>
    </location>
</feature>
<feature type="transmembrane region" description="Helical" evidence="14">
    <location>
        <begin position="170"/>
        <end position="188"/>
    </location>
</feature>
<evidence type="ECO:0000313" key="17">
    <source>
        <dbReference type="Proteomes" id="UP000799439"/>
    </source>
</evidence>
<evidence type="ECO:0000256" key="8">
    <source>
        <dbReference type="ARBA" id="ARBA00022989"/>
    </source>
</evidence>
<dbReference type="SUPFAM" id="SSF52343">
    <property type="entry name" value="Ferredoxin reductase-like, C-terminal NADP-linked domain"/>
    <property type="match status" value="1"/>
</dbReference>
<feature type="transmembrane region" description="Helical" evidence="14">
    <location>
        <begin position="20"/>
        <end position="39"/>
    </location>
</feature>
<name>A0A9P4MJ82_9PEZI</name>
<feature type="transmembrane region" description="Helical" evidence="14">
    <location>
        <begin position="208"/>
        <end position="227"/>
    </location>
</feature>
<dbReference type="GO" id="GO:0006879">
    <property type="term" value="P:intracellular iron ion homeostasis"/>
    <property type="evidence" value="ECO:0007669"/>
    <property type="project" value="TreeGrafter"/>
</dbReference>
<evidence type="ECO:0000256" key="14">
    <source>
        <dbReference type="SAM" id="Phobius"/>
    </source>
</evidence>
<dbReference type="Gene3D" id="3.40.50.80">
    <property type="entry name" value="Nucleotide-binding domain of ferredoxin-NADP reductase (FNR) module"/>
    <property type="match status" value="1"/>
</dbReference>
<dbReference type="InterPro" id="IPR051410">
    <property type="entry name" value="Ferric/Cupric_Reductase"/>
</dbReference>
<comment type="caution">
    <text evidence="16">The sequence shown here is derived from an EMBL/GenBank/DDBJ whole genome shotgun (WGS) entry which is preliminary data.</text>
</comment>
<keyword evidence="6 14" id="KW-0812">Transmembrane</keyword>
<keyword evidence="17" id="KW-1185">Reference proteome</keyword>
<dbReference type="CDD" id="cd06186">
    <property type="entry name" value="NOX_Duox_like_FAD_NADP"/>
    <property type="match status" value="1"/>
</dbReference>
<feature type="transmembrane region" description="Helical" evidence="14">
    <location>
        <begin position="260"/>
        <end position="282"/>
    </location>
</feature>
<evidence type="ECO:0000256" key="13">
    <source>
        <dbReference type="ARBA" id="ARBA00048483"/>
    </source>
</evidence>
<sequence length="679" mass="75619">MDMGSMDMNMDPFNEVWLQKIYWTAIGSVVAAFTLANILSRYLAWQRLRSHSLTAAKPKALPALILASFTATVREVSNSTFGRFSVRGRAVFAPTLGKVSMVIANVIVLVILCFYGFDTTDYWSFENIGYRTGRITACQLPVLFLLAGKRNIIGYLSGISYERINWLHRWAARCMLLTATFHMGYWFADWARYDFIAQRVKTDLMTQQGIACWAILAWIVFSSMAPVRGWSYEFFLIQHVVSFAGLVGAIYIHITPTDTTYVWISVGVFFFDRLIRAGYYLYNNLFKVHYHANSPTSHRAFWGNHADFVALPGGYTRVTISNPPSSWSPGQHVFFSCHGLVPLQAHPFTISSIPSDGKMEFIVQSRTGGTKRLLKYAEKLLPDTQIDLRSRKHVAIEGPYGHVRPLQQFDSVVLYAGGTGATFTMPLLRDLVHSWKNENKVVTRRIRFVWVIKSGKQLDWFRDQLSQVLQDVSDLQARGSNVQVKITLYVTCDDTFTLQHNMASTGEKDNSGQPAVGCGAPVVEEITLQDPKSPVVEAIEKKSNNSSKAGNHVNCCCRGDVDEDEDGADAVVCTCNCCGIDEAASSDASSSITDVKKPVKESTRALHPDLNVYSGRPMIKDIMRTCLEQALGESAVVACGPRGLTHDVRLATVSLSDERAVHKGTGAQGIWLHTESFGY</sequence>
<dbReference type="InterPro" id="IPR039261">
    <property type="entry name" value="FNR_nucleotide-bd"/>
</dbReference>
<dbReference type="AlphaFoldDB" id="A0A9P4MJ82"/>
<dbReference type="SFLD" id="SFLDG01168">
    <property type="entry name" value="Ferric_reductase_subgroup_(FRE"/>
    <property type="match status" value="1"/>
</dbReference>
<dbReference type="Pfam" id="PF08030">
    <property type="entry name" value="NAD_binding_6"/>
    <property type="match status" value="1"/>
</dbReference>
<dbReference type="InterPro" id="IPR013121">
    <property type="entry name" value="Fe_red_NAD-bd_6"/>
</dbReference>
<keyword evidence="11 14" id="KW-0472">Membrane</keyword>
<dbReference type="GO" id="GO:0006826">
    <property type="term" value="P:iron ion transport"/>
    <property type="evidence" value="ECO:0007669"/>
    <property type="project" value="TreeGrafter"/>
</dbReference>
<dbReference type="GO" id="GO:0005886">
    <property type="term" value="C:plasma membrane"/>
    <property type="evidence" value="ECO:0007669"/>
    <property type="project" value="UniProtKB-SubCell"/>
</dbReference>
<evidence type="ECO:0000256" key="3">
    <source>
        <dbReference type="ARBA" id="ARBA00012668"/>
    </source>
</evidence>
<dbReference type="GO" id="GO:0052851">
    <property type="term" value="F:ferric-chelate reductase (NADPH) activity"/>
    <property type="evidence" value="ECO:0007669"/>
    <property type="project" value="UniProtKB-EC"/>
</dbReference>
<keyword evidence="9" id="KW-0560">Oxidoreductase</keyword>
<dbReference type="InterPro" id="IPR013130">
    <property type="entry name" value="Fe3_Rdtase_TM_dom"/>
</dbReference>
<keyword evidence="5" id="KW-1003">Cell membrane</keyword>
<dbReference type="PANTHER" id="PTHR32361">
    <property type="entry name" value="FERRIC/CUPRIC REDUCTASE TRANSMEMBRANE COMPONENT"/>
    <property type="match status" value="1"/>
</dbReference>
<proteinExistence type="inferred from homology"/>
<evidence type="ECO:0000256" key="9">
    <source>
        <dbReference type="ARBA" id="ARBA00023002"/>
    </source>
</evidence>
<evidence type="ECO:0000256" key="4">
    <source>
        <dbReference type="ARBA" id="ARBA00022448"/>
    </source>
</evidence>